<evidence type="ECO:0000256" key="3">
    <source>
        <dbReference type="ARBA" id="ARBA00019010"/>
    </source>
</evidence>
<dbReference type="Proteomes" id="UP000436822">
    <property type="component" value="Unassembled WGS sequence"/>
</dbReference>
<keyword evidence="12" id="KW-1185">Reference proteome</keyword>
<dbReference type="GO" id="GO:0002949">
    <property type="term" value="P:tRNA threonylcarbamoyladenosine modification"/>
    <property type="evidence" value="ECO:0007669"/>
    <property type="project" value="InterPro"/>
</dbReference>
<dbReference type="NCBIfam" id="TIGR00150">
    <property type="entry name" value="T6A_YjeE"/>
    <property type="match status" value="1"/>
</dbReference>
<evidence type="ECO:0000256" key="7">
    <source>
        <dbReference type="ARBA" id="ARBA00022741"/>
    </source>
</evidence>
<evidence type="ECO:0000256" key="4">
    <source>
        <dbReference type="ARBA" id="ARBA00022490"/>
    </source>
</evidence>
<dbReference type="GO" id="GO:0005737">
    <property type="term" value="C:cytoplasm"/>
    <property type="evidence" value="ECO:0007669"/>
    <property type="project" value="UniProtKB-SubCell"/>
</dbReference>
<evidence type="ECO:0000256" key="2">
    <source>
        <dbReference type="ARBA" id="ARBA00007599"/>
    </source>
</evidence>
<evidence type="ECO:0000256" key="10">
    <source>
        <dbReference type="ARBA" id="ARBA00032441"/>
    </source>
</evidence>
<dbReference type="PANTHER" id="PTHR33540:SF2">
    <property type="entry name" value="TRNA THREONYLCARBAMOYLADENOSINE BIOSYNTHESIS PROTEIN TSAE"/>
    <property type="match status" value="1"/>
</dbReference>
<keyword evidence="4" id="KW-0963">Cytoplasm</keyword>
<comment type="subcellular location">
    <subcellularLocation>
        <location evidence="1">Cytoplasm</location>
    </subcellularLocation>
</comment>
<proteinExistence type="inferred from homology"/>
<dbReference type="InterPro" id="IPR003442">
    <property type="entry name" value="T6A_TsaE"/>
</dbReference>
<evidence type="ECO:0000313" key="12">
    <source>
        <dbReference type="Proteomes" id="UP000436822"/>
    </source>
</evidence>
<dbReference type="AlphaFoldDB" id="A0A6N6JF50"/>
<keyword evidence="9" id="KW-0460">Magnesium</keyword>
<dbReference type="EMBL" id="BLJE01000002">
    <property type="protein sequence ID" value="GFE64775.1"/>
    <property type="molecule type" value="Genomic_DNA"/>
</dbReference>
<comment type="caution">
    <text evidence="11">The sequence shown here is derived from an EMBL/GenBank/DDBJ whole genome shotgun (WGS) entry which is preliminary data.</text>
</comment>
<evidence type="ECO:0000256" key="9">
    <source>
        <dbReference type="ARBA" id="ARBA00022842"/>
    </source>
</evidence>
<protein>
    <recommendedName>
        <fullName evidence="3">tRNA threonylcarbamoyladenosine biosynthesis protein TsaE</fullName>
    </recommendedName>
    <alternativeName>
        <fullName evidence="10">t(6)A37 threonylcarbamoyladenosine biosynthesis protein TsaE</fullName>
    </alternativeName>
</protein>
<evidence type="ECO:0000313" key="11">
    <source>
        <dbReference type="EMBL" id="GFE64775.1"/>
    </source>
</evidence>
<reference evidence="11 12" key="1">
    <citation type="submission" date="2019-12" db="EMBL/GenBank/DDBJ databases">
        <title>Litoreibacter badius sp. nov., a novel bacteriochlorophyll a-containing bacterium in the genus Litoreibacter.</title>
        <authorList>
            <person name="Kanamuro M."/>
            <person name="Takabe Y."/>
            <person name="Mori K."/>
            <person name="Takaichi S."/>
            <person name="Hanada S."/>
        </authorList>
    </citation>
    <scope>NUCLEOTIDE SEQUENCE [LARGE SCALE GENOMIC DNA]</scope>
    <source>
        <strain evidence="11 12">K6</strain>
    </source>
</reference>
<dbReference type="Pfam" id="PF02367">
    <property type="entry name" value="TsaE"/>
    <property type="match status" value="1"/>
</dbReference>
<sequence>MGAGKTFFARAFIQHLMTQTGLVEDVPSPTFTLVQTYDVADQEIWHADLYRLTGPEALFELGLEEAFDTAICLIEWPDRLGELTPAHALTLSFAPDPINDDARTLSLSGSFEGFSGLEGLLKRQAGE</sequence>
<evidence type="ECO:0000256" key="5">
    <source>
        <dbReference type="ARBA" id="ARBA00022694"/>
    </source>
</evidence>
<gene>
    <name evidence="11" type="ORF">KIN_18490</name>
</gene>
<dbReference type="Gene3D" id="3.40.50.300">
    <property type="entry name" value="P-loop containing nucleotide triphosphate hydrolases"/>
    <property type="match status" value="1"/>
</dbReference>
<dbReference type="InterPro" id="IPR027417">
    <property type="entry name" value="P-loop_NTPase"/>
</dbReference>
<accession>A0A6N6JF50</accession>
<evidence type="ECO:0000256" key="6">
    <source>
        <dbReference type="ARBA" id="ARBA00022723"/>
    </source>
</evidence>
<dbReference type="GO" id="GO:0046872">
    <property type="term" value="F:metal ion binding"/>
    <property type="evidence" value="ECO:0007669"/>
    <property type="project" value="UniProtKB-KW"/>
</dbReference>
<keyword evidence="8" id="KW-0067">ATP-binding</keyword>
<keyword evidence="5" id="KW-0819">tRNA processing</keyword>
<dbReference type="PANTHER" id="PTHR33540">
    <property type="entry name" value="TRNA THREONYLCARBAMOYLADENOSINE BIOSYNTHESIS PROTEIN TSAE"/>
    <property type="match status" value="1"/>
</dbReference>
<organism evidence="11 12">
    <name type="scientific">Litoreibacter roseus</name>
    <dbReference type="NCBI Taxonomy" id="2601869"/>
    <lineage>
        <taxon>Bacteria</taxon>
        <taxon>Pseudomonadati</taxon>
        <taxon>Pseudomonadota</taxon>
        <taxon>Alphaproteobacteria</taxon>
        <taxon>Rhodobacterales</taxon>
        <taxon>Roseobacteraceae</taxon>
        <taxon>Litoreibacter</taxon>
    </lineage>
</organism>
<evidence type="ECO:0000256" key="8">
    <source>
        <dbReference type="ARBA" id="ARBA00022840"/>
    </source>
</evidence>
<dbReference type="SUPFAM" id="SSF52540">
    <property type="entry name" value="P-loop containing nucleoside triphosphate hydrolases"/>
    <property type="match status" value="1"/>
</dbReference>
<evidence type="ECO:0000256" key="1">
    <source>
        <dbReference type="ARBA" id="ARBA00004496"/>
    </source>
</evidence>
<dbReference type="GO" id="GO:0005524">
    <property type="term" value="F:ATP binding"/>
    <property type="evidence" value="ECO:0007669"/>
    <property type="project" value="UniProtKB-KW"/>
</dbReference>
<keyword evidence="7" id="KW-0547">Nucleotide-binding</keyword>
<comment type="similarity">
    <text evidence="2">Belongs to the TsaE family.</text>
</comment>
<keyword evidence="6" id="KW-0479">Metal-binding</keyword>
<name>A0A6N6JF50_9RHOB</name>